<dbReference type="InterPro" id="IPR001610">
    <property type="entry name" value="PAC"/>
</dbReference>
<dbReference type="GO" id="GO:0009637">
    <property type="term" value="P:response to blue light"/>
    <property type="evidence" value="ECO:0007669"/>
    <property type="project" value="UniProtKB-ARBA"/>
</dbReference>
<dbReference type="CDD" id="cd00130">
    <property type="entry name" value="PAS"/>
    <property type="match status" value="2"/>
</dbReference>
<dbReference type="NCBIfam" id="TIGR00229">
    <property type="entry name" value="sensory_box"/>
    <property type="match status" value="1"/>
</dbReference>
<dbReference type="GO" id="GO:0005634">
    <property type="term" value="C:nucleus"/>
    <property type="evidence" value="ECO:0007669"/>
    <property type="project" value="TreeGrafter"/>
</dbReference>
<evidence type="ECO:0000313" key="8">
    <source>
        <dbReference type="EMBL" id="AML79088.1"/>
    </source>
</evidence>
<dbReference type="SMART" id="SM00086">
    <property type="entry name" value="PAC"/>
    <property type="match status" value="2"/>
</dbReference>
<dbReference type="FunFam" id="3.30.450.20:FF:000211">
    <property type="entry name" value="Protein TWIN LOV 1"/>
    <property type="match status" value="1"/>
</dbReference>
<keyword evidence="1" id="KW-0600">Photoreceptor protein</keyword>
<dbReference type="AlphaFoldDB" id="A0A126X322"/>
<dbReference type="InterPro" id="IPR035965">
    <property type="entry name" value="PAS-like_dom_sf"/>
</dbReference>
<evidence type="ECO:0000256" key="3">
    <source>
        <dbReference type="ARBA" id="ARBA00022630"/>
    </source>
</evidence>
<dbReference type="Gene3D" id="3.30.450.20">
    <property type="entry name" value="PAS domain"/>
    <property type="match status" value="2"/>
</dbReference>
<feature type="domain" description="PAS" evidence="7">
    <location>
        <begin position="54"/>
        <end position="103"/>
    </location>
</feature>
<dbReference type="Pfam" id="PF13426">
    <property type="entry name" value="PAS_9"/>
    <property type="match status" value="2"/>
</dbReference>
<sequence length="439" mass="49147">MELMVRSITAEEEIRSGNLGCSDSSCREIFGWKMSVGSGAERFRLVEESLSSRYSSWIRDALDELPDNVLITDPTISGHPIVFASRGFLKTYGYSEEEVLGRNGRIFQGPKADRRFILEVQEAIRLERPMQFTLLNCRKDRTPIRVFFHMIPIFSRDDGRVVHFVATQVPISSNSSGFDTLRSRRNSIEDSSSTREIHLGSCRREVCLNYLTELRRALPYDSPVHLMNNRELEAEESREVSDLEKQNAAESIHSVLSTLIRYSELTGKLVCGERGSSIGIYPLNSSLTISLGRIRQSFVLTDPHLHDMPIIFASDAFLVLTGYSRDEVLGRNCRFLQGADTNIEALCEVREAIQAAQSCTVRIFNYRKDGSSFWNLLHISPVRNASGKIAFYVGVQFEEGSESCFKGLSPEMILLGAVGAVKVAVRSLSVGVAPSKPLQ</sequence>
<evidence type="ECO:0000256" key="1">
    <source>
        <dbReference type="ARBA" id="ARBA00022543"/>
    </source>
</evidence>
<name>A0A126X322_9MAGN</name>
<dbReference type="PROSITE" id="PS50112">
    <property type="entry name" value="PAS"/>
    <property type="match status" value="2"/>
</dbReference>
<evidence type="ECO:0000256" key="4">
    <source>
        <dbReference type="ARBA" id="ARBA00022643"/>
    </source>
</evidence>
<dbReference type="GO" id="GO:0009881">
    <property type="term" value="F:photoreceptor activity"/>
    <property type="evidence" value="ECO:0007669"/>
    <property type="project" value="UniProtKB-KW"/>
</dbReference>
<dbReference type="SMART" id="SM00091">
    <property type="entry name" value="PAS"/>
    <property type="match status" value="2"/>
</dbReference>
<keyword evidence="4" id="KW-0288">FMN</keyword>
<keyword evidence="2" id="KW-0716">Sensory transduction</keyword>
<evidence type="ECO:0000256" key="5">
    <source>
        <dbReference type="ARBA" id="ARBA00022991"/>
    </source>
</evidence>
<organism evidence="8">
    <name type="scientific">Cassytha filiformis</name>
    <dbReference type="NCBI Taxonomy" id="121073"/>
    <lineage>
        <taxon>Eukaryota</taxon>
        <taxon>Viridiplantae</taxon>
        <taxon>Streptophyta</taxon>
        <taxon>Embryophyta</taxon>
        <taxon>Tracheophyta</taxon>
        <taxon>Spermatophyta</taxon>
        <taxon>Magnoliopsida</taxon>
        <taxon>Magnoliidae</taxon>
        <taxon>Laurales</taxon>
        <taxon>Lauraceae</taxon>
        <taxon>Cassytha</taxon>
    </lineage>
</organism>
<dbReference type="EMBL" id="KU701495">
    <property type="protein sequence ID" value="AML79088.1"/>
    <property type="molecule type" value="mRNA"/>
</dbReference>
<accession>A0A126X322</accession>
<keyword evidence="5" id="KW-0157">Chromophore</keyword>
<reference evidence="8" key="1">
    <citation type="journal article" date="2016" name="Proc. Natl. Acad. Sci. U.S.A.">
        <title>Functional and topological diversity of LOV domain photoreceptors.</title>
        <authorList>
            <person name="Glantz S.T."/>
            <person name="Carpenter E.J."/>
            <person name="Melkonian M."/>
            <person name="Gardner K.H."/>
            <person name="Boyden E.S."/>
            <person name="Wong G.K."/>
            <person name="Chow B.Y."/>
        </authorList>
    </citation>
    <scope>NUCLEOTIDE SEQUENCE</scope>
    <source>
        <strain evidence="8">VYLQ_2002240</strain>
    </source>
</reference>
<keyword evidence="6" id="KW-0675">Receptor</keyword>
<feature type="domain" description="PAS" evidence="7">
    <location>
        <begin position="310"/>
        <end position="332"/>
    </location>
</feature>
<evidence type="ECO:0000256" key="2">
    <source>
        <dbReference type="ARBA" id="ARBA00022606"/>
    </source>
</evidence>
<evidence type="ECO:0000256" key="6">
    <source>
        <dbReference type="ARBA" id="ARBA00023170"/>
    </source>
</evidence>
<proteinExistence type="evidence at transcript level"/>
<dbReference type="SUPFAM" id="SSF55785">
    <property type="entry name" value="PYP-like sensor domain (PAS domain)"/>
    <property type="match status" value="2"/>
</dbReference>
<dbReference type="PANTHER" id="PTHR47429:SF2">
    <property type="entry name" value="PROTEIN TWIN LOV 1"/>
    <property type="match status" value="1"/>
</dbReference>
<keyword evidence="3" id="KW-0285">Flavoprotein</keyword>
<protein>
    <submittedName>
        <fullName evidence="8">Putative LOV domain-containing protein</fullName>
    </submittedName>
</protein>
<evidence type="ECO:0000259" key="7">
    <source>
        <dbReference type="PROSITE" id="PS50112"/>
    </source>
</evidence>
<dbReference type="PANTHER" id="PTHR47429">
    <property type="entry name" value="PROTEIN TWIN LOV 1"/>
    <property type="match status" value="1"/>
</dbReference>
<dbReference type="InterPro" id="IPR000014">
    <property type="entry name" value="PAS"/>
</dbReference>